<dbReference type="PANTHER" id="PTHR30212:SF2">
    <property type="entry name" value="PROTEIN YIIM"/>
    <property type="match status" value="1"/>
</dbReference>
<sequence>MSNEKKIVWLSKGLPKTLTHKGKEYRSGIAKDQTEQLNITFEKIVDDDVENHEYHGGKDRVICVYPYEHYHFWESTYGKSLQKAAFGENLTTVGMKESDVCVGDVYQIGDAIVQVSQGRFPCATINKHTHIHTLLNKMIELGYTGYFFRVLEEGTINTQSKIKQLIQHPMQLSVATIHETFFHTKELSKIETILSVAELSNEWKVRFEKLYQQEKQKQLG</sequence>
<dbReference type="InterPro" id="IPR011037">
    <property type="entry name" value="Pyrv_Knase-like_insert_dom_sf"/>
</dbReference>
<dbReference type="PROSITE" id="PS51340">
    <property type="entry name" value="MOSC"/>
    <property type="match status" value="1"/>
</dbReference>
<dbReference type="PANTHER" id="PTHR30212">
    <property type="entry name" value="PROTEIN YIIM"/>
    <property type="match status" value="1"/>
</dbReference>
<evidence type="ECO:0000313" key="3">
    <source>
        <dbReference type="Proteomes" id="UP001232245"/>
    </source>
</evidence>
<dbReference type="InterPro" id="IPR052353">
    <property type="entry name" value="Benzoxazolinone_Detox_Enz"/>
</dbReference>
<gene>
    <name evidence="2" type="ORF">J2S02_000035</name>
</gene>
<dbReference type="InterPro" id="IPR005302">
    <property type="entry name" value="MoCF_Sase_C"/>
</dbReference>
<dbReference type="Pfam" id="PF03473">
    <property type="entry name" value="MOSC"/>
    <property type="match status" value="1"/>
</dbReference>
<feature type="domain" description="MOSC" evidence="1">
    <location>
        <begin position="31"/>
        <end position="165"/>
    </location>
</feature>
<organism evidence="2 3">
    <name type="scientific">Metabacillus niabensis</name>
    <dbReference type="NCBI Taxonomy" id="324854"/>
    <lineage>
        <taxon>Bacteria</taxon>
        <taxon>Bacillati</taxon>
        <taxon>Bacillota</taxon>
        <taxon>Bacilli</taxon>
        <taxon>Bacillales</taxon>
        <taxon>Bacillaceae</taxon>
        <taxon>Metabacillus</taxon>
    </lineage>
</organism>
<dbReference type="Gene3D" id="2.40.33.20">
    <property type="entry name" value="PK beta-barrel domain-like"/>
    <property type="match status" value="1"/>
</dbReference>
<protein>
    <submittedName>
        <fullName evidence="2">MOSC domain-containing protein YiiM</fullName>
    </submittedName>
</protein>
<accession>A0ABT9YWM0</accession>
<evidence type="ECO:0000313" key="2">
    <source>
        <dbReference type="EMBL" id="MDQ0223713.1"/>
    </source>
</evidence>
<name>A0ABT9YWM0_9BACI</name>
<proteinExistence type="predicted"/>
<keyword evidence="3" id="KW-1185">Reference proteome</keyword>
<comment type="caution">
    <text evidence="2">The sequence shown here is derived from an EMBL/GenBank/DDBJ whole genome shotgun (WGS) entry which is preliminary data.</text>
</comment>
<reference evidence="2 3" key="1">
    <citation type="submission" date="2023-07" db="EMBL/GenBank/DDBJ databases">
        <title>Genomic Encyclopedia of Type Strains, Phase IV (KMG-IV): sequencing the most valuable type-strain genomes for metagenomic binning, comparative biology and taxonomic classification.</title>
        <authorList>
            <person name="Goeker M."/>
        </authorList>
    </citation>
    <scope>NUCLEOTIDE SEQUENCE [LARGE SCALE GENOMIC DNA]</scope>
    <source>
        <strain evidence="2 3">DSM 17723</strain>
    </source>
</reference>
<dbReference type="Proteomes" id="UP001232245">
    <property type="component" value="Unassembled WGS sequence"/>
</dbReference>
<evidence type="ECO:0000259" key="1">
    <source>
        <dbReference type="PROSITE" id="PS51340"/>
    </source>
</evidence>
<dbReference type="RefSeq" id="WP_095301498.1">
    <property type="nucleotide sequence ID" value="NZ_CADEPK010000129.1"/>
</dbReference>
<dbReference type="SUPFAM" id="SSF50800">
    <property type="entry name" value="PK beta-barrel domain-like"/>
    <property type="match status" value="1"/>
</dbReference>
<dbReference type="EMBL" id="JAUSTZ010000001">
    <property type="protein sequence ID" value="MDQ0223713.1"/>
    <property type="molecule type" value="Genomic_DNA"/>
</dbReference>